<proteinExistence type="predicted"/>
<name>A0A1J1GYK7_PLAGA</name>
<accession>A0A1J1GYK7</accession>
<keyword evidence="2" id="KW-1133">Transmembrane helix</keyword>
<organism evidence="4 5">
    <name type="scientific">Plasmodium gallinaceum</name>
    <dbReference type="NCBI Taxonomy" id="5849"/>
    <lineage>
        <taxon>Eukaryota</taxon>
        <taxon>Sar</taxon>
        <taxon>Alveolata</taxon>
        <taxon>Apicomplexa</taxon>
        <taxon>Aconoidasida</taxon>
        <taxon>Haemosporida</taxon>
        <taxon>Plasmodiidae</taxon>
        <taxon>Plasmodium</taxon>
        <taxon>Plasmodium (Haemamoeba)</taxon>
    </lineage>
</organism>
<dbReference type="OrthoDB" id="5150177at2759"/>
<dbReference type="RefSeq" id="XP_028530201.1">
    <property type="nucleotide sequence ID" value="XM_028673783.1"/>
</dbReference>
<dbReference type="InterPro" id="IPR044885">
    <property type="entry name" value="PRESA_N_sf"/>
</dbReference>
<evidence type="ECO:0000256" key="1">
    <source>
        <dbReference type="SAM" id="MobiDB-lite"/>
    </source>
</evidence>
<dbReference type="Pfam" id="PF09687">
    <property type="entry name" value="PRESAN"/>
    <property type="match status" value="1"/>
</dbReference>
<dbReference type="AlphaFoldDB" id="A0A1J1GYK7"/>
<dbReference type="EMBL" id="CVMV01000099">
    <property type="protein sequence ID" value="CRG97399.1"/>
    <property type="molecule type" value="Genomic_DNA"/>
</dbReference>
<evidence type="ECO:0000313" key="5">
    <source>
        <dbReference type="Proteomes" id="UP000220797"/>
    </source>
</evidence>
<feature type="compositionally biased region" description="Basic and acidic residues" evidence="1">
    <location>
        <begin position="131"/>
        <end position="174"/>
    </location>
</feature>
<dbReference type="PANTHER" id="PTHR36193">
    <property type="entry name" value="PHISTB DOMAIN-CONTAINING RESA-LIKE PROTEIN 1"/>
    <property type="match status" value="1"/>
</dbReference>
<evidence type="ECO:0000256" key="2">
    <source>
        <dbReference type="SAM" id="Phobius"/>
    </source>
</evidence>
<dbReference type="InterPro" id="IPR019111">
    <property type="entry name" value="PRESA_N"/>
</dbReference>
<evidence type="ECO:0000313" key="4">
    <source>
        <dbReference type="EMBL" id="CRG97399.1"/>
    </source>
</evidence>
<dbReference type="Gene3D" id="6.10.280.180">
    <property type="entry name" value="Plasmodium RESA, N-terminal helical domain"/>
    <property type="match status" value="1"/>
</dbReference>
<sequence>MRLTNTINFILPQRFLVSNNASISNLDISSFNGEKKNFQKRIFSNFLFSRLFILYFFSFLYLFLLNICVSKDNAFSGLELNKVYDRKLAEHIRKRGEDSEQQKTNFHINKDEKSHSNYASSVRSEQNQSDKQNHEKKSDLKKKEILEESDRIEKKNDKVHDKMDKRKMNDEMGKQEIQNEGCAISLGNRSSELHYQLSENEINERIKNLGDIPSLQDIYILWWQVRGDQRRNFLVIGYYLEKLFKSLMKTHKFDQRFLKKEWNKWYHGLLNDLIAMETKDNKNFYSLLKKESWTREKFEDFIDTNILEWKNHKINTRKKWESTLTEDFNKKKNDL</sequence>
<gene>
    <name evidence="4" type="ORF">PGAL8A_00497400</name>
</gene>
<dbReference type="NCBIfam" id="TIGR01639">
    <property type="entry name" value="P_fal_TIGR01639"/>
    <property type="match status" value="1"/>
</dbReference>
<feature type="domain" description="Plasmodium RESA N-terminal" evidence="3">
    <location>
        <begin position="196"/>
        <end position="320"/>
    </location>
</feature>
<dbReference type="Proteomes" id="UP000220797">
    <property type="component" value="Unassembled WGS sequence"/>
</dbReference>
<protein>
    <recommendedName>
        <fullName evidence="3">Plasmodium RESA N-terminal domain-containing protein</fullName>
    </recommendedName>
</protein>
<feature type="transmembrane region" description="Helical" evidence="2">
    <location>
        <begin position="42"/>
        <end position="64"/>
    </location>
</feature>
<evidence type="ECO:0000259" key="3">
    <source>
        <dbReference type="Pfam" id="PF09687"/>
    </source>
</evidence>
<keyword evidence="2" id="KW-0472">Membrane</keyword>
<reference evidence="4" key="1">
    <citation type="submission" date="2015-04" db="EMBL/GenBank/DDBJ databases">
        <authorList>
            <consortium name="Pathogen Informatics"/>
        </authorList>
    </citation>
    <scope>NUCLEOTIDE SEQUENCE [LARGE SCALE GENOMIC DNA]</scope>
    <source>
        <strain evidence="4">8A</strain>
    </source>
</reference>
<keyword evidence="2" id="KW-0812">Transmembrane</keyword>
<dbReference type="VEuPathDB" id="PlasmoDB:PGAL8A_00497400"/>
<feature type="region of interest" description="Disordered" evidence="1">
    <location>
        <begin position="93"/>
        <end position="175"/>
    </location>
</feature>
<comment type="caution">
    <text evidence="4">The sequence shown here is derived from an EMBL/GenBank/DDBJ whole genome shotgun (WGS) entry which is preliminary data.</text>
</comment>
<dbReference type="OMA" id="FHINKDE"/>
<feature type="compositionally biased region" description="Polar residues" evidence="1">
    <location>
        <begin position="116"/>
        <end position="130"/>
    </location>
</feature>
<dbReference type="InterPro" id="IPR006526">
    <property type="entry name" value="Export_prot_PHISTa/b/c"/>
</dbReference>
<dbReference type="GeneID" id="39733507"/>
<dbReference type="PANTHER" id="PTHR36193:SF23">
    <property type="entry name" value="PHISTB DOMAIN-CONTAINING RESA-LIKE PROTEIN 1"/>
    <property type="match status" value="1"/>
</dbReference>
<keyword evidence="5" id="KW-1185">Reference proteome</keyword>